<dbReference type="PANTHER" id="PTHR21024:SF0">
    <property type="entry name" value="ELECTRON TRANSFER FLAVOPROTEIN REGULATORY FACTOR 1"/>
    <property type="match status" value="1"/>
</dbReference>
<dbReference type="EMBL" id="KV878338">
    <property type="protein sequence ID" value="OJJ49317.1"/>
    <property type="molecule type" value="Genomic_DNA"/>
</dbReference>
<dbReference type="PANTHER" id="PTHR21024">
    <property type="entry name" value="GROWTH HORMONE-INDUCIBLE SOLUBLE PROTEIN-RELATED"/>
    <property type="match status" value="1"/>
</dbReference>
<organism evidence="2 3">
    <name type="scientific">Penicilliopsis zonata CBS 506.65</name>
    <dbReference type="NCBI Taxonomy" id="1073090"/>
    <lineage>
        <taxon>Eukaryota</taxon>
        <taxon>Fungi</taxon>
        <taxon>Dikarya</taxon>
        <taxon>Ascomycota</taxon>
        <taxon>Pezizomycotina</taxon>
        <taxon>Eurotiomycetes</taxon>
        <taxon>Eurotiomycetidae</taxon>
        <taxon>Eurotiales</taxon>
        <taxon>Aspergillaceae</taxon>
        <taxon>Penicilliopsis</taxon>
    </lineage>
</organism>
<accession>A0A1L9SQE2</accession>
<protein>
    <submittedName>
        <fullName evidence="2">Uncharacterized protein</fullName>
    </submittedName>
</protein>
<dbReference type="AlphaFoldDB" id="A0A1L9SQE2"/>
<dbReference type="Pfam" id="PF13233">
    <property type="entry name" value="Complex1_LYR_2"/>
    <property type="match status" value="1"/>
</dbReference>
<dbReference type="Proteomes" id="UP000184188">
    <property type="component" value="Unassembled WGS sequence"/>
</dbReference>
<dbReference type="GeneID" id="34611125"/>
<dbReference type="GO" id="GO:0022904">
    <property type="term" value="P:respiratory electron transport chain"/>
    <property type="evidence" value="ECO:0007669"/>
    <property type="project" value="TreeGrafter"/>
</dbReference>
<proteinExistence type="inferred from homology"/>
<comment type="similarity">
    <text evidence="1">Belongs to the complex I LYR family.</text>
</comment>
<dbReference type="RefSeq" id="XP_022583827.1">
    <property type="nucleotide sequence ID" value="XM_022724660.1"/>
</dbReference>
<sequence length="64" mass="7438">MLRHKVIALYKELLHLGREYPAGPSFFRARLHAAFAANAHLRDEAEIHRAIQKAEYVKREIEAL</sequence>
<dbReference type="VEuPathDB" id="FungiDB:ASPZODRAFT_14037"/>
<dbReference type="GO" id="GO:0005739">
    <property type="term" value="C:mitochondrion"/>
    <property type="evidence" value="ECO:0007669"/>
    <property type="project" value="TreeGrafter"/>
</dbReference>
<reference evidence="3" key="1">
    <citation type="journal article" date="2017" name="Genome Biol.">
        <title>Comparative genomics reveals high biological diversity and specific adaptations in the industrially and medically important fungal genus Aspergillus.</title>
        <authorList>
            <person name="de Vries R.P."/>
            <person name="Riley R."/>
            <person name="Wiebenga A."/>
            <person name="Aguilar-Osorio G."/>
            <person name="Amillis S."/>
            <person name="Uchima C.A."/>
            <person name="Anderluh G."/>
            <person name="Asadollahi M."/>
            <person name="Askin M."/>
            <person name="Barry K."/>
            <person name="Battaglia E."/>
            <person name="Bayram O."/>
            <person name="Benocci T."/>
            <person name="Braus-Stromeyer S.A."/>
            <person name="Caldana C."/>
            <person name="Canovas D."/>
            <person name="Cerqueira G.C."/>
            <person name="Chen F."/>
            <person name="Chen W."/>
            <person name="Choi C."/>
            <person name="Clum A."/>
            <person name="Dos Santos R.A."/>
            <person name="Damasio A.R."/>
            <person name="Diallinas G."/>
            <person name="Emri T."/>
            <person name="Fekete E."/>
            <person name="Flipphi M."/>
            <person name="Freyberg S."/>
            <person name="Gallo A."/>
            <person name="Gournas C."/>
            <person name="Habgood R."/>
            <person name="Hainaut M."/>
            <person name="Harispe M.L."/>
            <person name="Henrissat B."/>
            <person name="Hilden K.S."/>
            <person name="Hope R."/>
            <person name="Hossain A."/>
            <person name="Karabika E."/>
            <person name="Karaffa L."/>
            <person name="Karanyi Z."/>
            <person name="Krasevec N."/>
            <person name="Kuo A."/>
            <person name="Kusch H."/>
            <person name="LaButti K."/>
            <person name="Lagendijk E.L."/>
            <person name="Lapidus A."/>
            <person name="Levasseur A."/>
            <person name="Lindquist E."/>
            <person name="Lipzen A."/>
            <person name="Logrieco A.F."/>
            <person name="MacCabe A."/>
            <person name="Maekelae M.R."/>
            <person name="Malavazi I."/>
            <person name="Melin P."/>
            <person name="Meyer V."/>
            <person name="Mielnichuk N."/>
            <person name="Miskei M."/>
            <person name="Molnar A.P."/>
            <person name="Mule G."/>
            <person name="Ngan C.Y."/>
            <person name="Orejas M."/>
            <person name="Orosz E."/>
            <person name="Ouedraogo J.P."/>
            <person name="Overkamp K.M."/>
            <person name="Park H.-S."/>
            <person name="Perrone G."/>
            <person name="Piumi F."/>
            <person name="Punt P.J."/>
            <person name="Ram A.F."/>
            <person name="Ramon A."/>
            <person name="Rauscher S."/>
            <person name="Record E."/>
            <person name="Riano-Pachon D.M."/>
            <person name="Robert V."/>
            <person name="Roehrig J."/>
            <person name="Ruller R."/>
            <person name="Salamov A."/>
            <person name="Salih N.S."/>
            <person name="Samson R.A."/>
            <person name="Sandor E."/>
            <person name="Sanguinetti M."/>
            <person name="Schuetze T."/>
            <person name="Sepcic K."/>
            <person name="Shelest E."/>
            <person name="Sherlock G."/>
            <person name="Sophianopoulou V."/>
            <person name="Squina F.M."/>
            <person name="Sun H."/>
            <person name="Susca A."/>
            <person name="Todd R.B."/>
            <person name="Tsang A."/>
            <person name="Unkles S.E."/>
            <person name="van de Wiele N."/>
            <person name="van Rossen-Uffink D."/>
            <person name="Oliveira J.V."/>
            <person name="Vesth T.C."/>
            <person name="Visser J."/>
            <person name="Yu J.-H."/>
            <person name="Zhou M."/>
            <person name="Andersen M.R."/>
            <person name="Archer D.B."/>
            <person name="Baker S.E."/>
            <person name="Benoit I."/>
            <person name="Brakhage A.A."/>
            <person name="Braus G.H."/>
            <person name="Fischer R."/>
            <person name="Frisvad J.C."/>
            <person name="Goldman G.H."/>
            <person name="Houbraken J."/>
            <person name="Oakley B."/>
            <person name="Pocsi I."/>
            <person name="Scazzocchio C."/>
            <person name="Seiboth B."/>
            <person name="vanKuyk P.A."/>
            <person name="Wortman J."/>
            <person name="Dyer P.S."/>
            <person name="Grigoriev I.V."/>
        </authorList>
    </citation>
    <scope>NUCLEOTIDE SEQUENCE [LARGE SCALE GENOMIC DNA]</scope>
    <source>
        <strain evidence="3">CBS 506.65</strain>
    </source>
</reference>
<dbReference type="InterPro" id="IPR052000">
    <property type="entry name" value="ETFRF1"/>
</dbReference>
<name>A0A1L9SQE2_9EURO</name>
<dbReference type="CDD" id="cd20265">
    <property type="entry name" value="Complex1_LYR_ETFRF1_LYRM5"/>
    <property type="match status" value="1"/>
</dbReference>
<evidence type="ECO:0000313" key="2">
    <source>
        <dbReference type="EMBL" id="OJJ49317.1"/>
    </source>
</evidence>
<evidence type="ECO:0000313" key="3">
    <source>
        <dbReference type="Proteomes" id="UP000184188"/>
    </source>
</evidence>
<evidence type="ECO:0000256" key="1">
    <source>
        <dbReference type="ARBA" id="ARBA00009508"/>
    </source>
</evidence>
<dbReference type="InterPro" id="IPR045296">
    <property type="entry name" value="Complex1_LYR_ETFRF1_LYRM5"/>
</dbReference>
<keyword evidence="3" id="KW-1185">Reference proteome</keyword>
<dbReference type="GO" id="GO:0090324">
    <property type="term" value="P:negative regulation of oxidative phosphorylation"/>
    <property type="evidence" value="ECO:0007669"/>
    <property type="project" value="InterPro"/>
</dbReference>
<dbReference type="STRING" id="1073090.A0A1L9SQE2"/>
<gene>
    <name evidence="2" type="ORF">ASPZODRAFT_14037</name>
</gene>